<keyword evidence="1" id="KW-1133">Transmembrane helix</keyword>
<keyword evidence="3" id="KW-1185">Reference proteome</keyword>
<evidence type="ECO:0000256" key="1">
    <source>
        <dbReference type="SAM" id="Phobius"/>
    </source>
</evidence>
<keyword evidence="1" id="KW-0472">Membrane</keyword>
<accession>A0A317FH28</accession>
<keyword evidence="1" id="KW-0812">Transmembrane</keyword>
<reference evidence="3" key="1">
    <citation type="submission" date="2018-05" db="EMBL/GenBank/DDBJ databases">
        <authorList>
            <person name="Du Z."/>
            <person name="Wang X."/>
        </authorList>
    </citation>
    <scope>NUCLEOTIDE SEQUENCE [LARGE SCALE GENOMIC DNA]</scope>
    <source>
        <strain evidence="3">CQN31</strain>
    </source>
</reference>
<comment type="caution">
    <text evidence="2">The sequence shown here is derived from an EMBL/GenBank/DDBJ whole genome shotgun (WGS) entry which is preliminary data.</text>
</comment>
<dbReference type="AlphaFoldDB" id="A0A317FH28"/>
<proteinExistence type="predicted"/>
<dbReference type="Proteomes" id="UP000245765">
    <property type="component" value="Unassembled WGS sequence"/>
</dbReference>
<dbReference type="EMBL" id="QGNA01000002">
    <property type="protein sequence ID" value="PWS37249.1"/>
    <property type="molecule type" value="Genomic_DNA"/>
</dbReference>
<feature type="transmembrane region" description="Helical" evidence="1">
    <location>
        <begin position="32"/>
        <end position="50"/>
    </location>
</feature>
<protein>
    <recommendedName>
        <fullName evidence="4">DUF1328 domain-containing protein</fullName>
    </recommendedName>
</protein>
<sequence>MIYFVVLSAILSVLGLAAIAAAQEIGLLLFGYGLFAFGVLFALFLVKRHFDFADGSARH</sequence>
<name>A0A317FH28_9PROT</name>
<evidence type="ECO:0008006" key="4">
    <source>
        <dbReference type="Google" id="ProtNLM"/>
    </source>
</evidence>
<gene>
    <name evidence="2" type="ORF">DFH01_10355</name>
</gene>
<evidence type="ECO:0000313" key="3">
    <source>
        <dbReference type="Proteomes" id="UP000245765"/>
    </source>
</evidence>
<evidence type="ECO:0000313" key="2">
    <source>
        <dbReference type="EMBL" id="PWS37249.1"/>
    </source>
</evidence>
<organism evidence="2 3">
    <name type="scientific">Falsiroseomonas bella</name>
    <dbReference type="NCBI Taxonomy" id="2184016"/>
    <lineage>
        <taxon>Bacteria</taxon>
        <taxon>Pseudomonadati</taxon>
        <taxon>Pseudomonadota</taxon>
        <taxon>Alphaproteobacteria</taxon>
        <taxon>Acetobacterales</taxon>
        <taxon>Roseomonadaceae</taxon>
        <taxon>Falsiroseomonas</taxon>
    </lineage>
</organism>
<dbReference type="RefSeq" id="WP_109870358.1">
    <property type="nucleotide sequence ID" value="NZ_QGNA01000002.1"/>
</dbReference>